<reference evidence="1" key="1">
    <citation type="submission" date="2019-10" db="EMBL/GenBank/DDBJ databases">
        <authorList>
            <person name="Zhang R."/>
            <person name="Pan Y."/>
            <person name="Wang J."/>
            <person name="Ma R."/>
            <person name="Yu S."/>
        </authorList>
    </citation>
    <scope>NUCLEOTIDE SEQUENCE</scope>
    <source>
        <strain evidence="1">LA-IB0</strain>
        <tissue evidence="1">Leaf</tissue>
    </source>
</reference>
<keyword evidence="2" id="KW-1185">Reference proteome</keyword>
<dbReference type="EMBL" id="WHWC01000002">
    <property type="protein sequence ID" value="KAG8388057.1"/>
    <property type="molecule type" value="Genomic_DNA"/>
</dbReference>
<dbReference type="PANTHER" id="PTHR11439">
    <property type="entry name" value="GAG-POL-RELATED RETROTRANSPOSON"/>
    <property type="match status" value="1"/>
</dbReference>
<evidence type="ECO:0000313" key="1">
    <source>
        <dbReference type="EMBL" id="KAG8388057.1"/>
    </source>
</evidence>
<sequence>MSNSKHSIIVAGESDYSLELEEFLYPCFEDSDNPFSNILSHDRNYTHLKQPFAFNYNHEKKKEVKIELFKQLQELNVCSFGDRCKIDPLNGSNFAHVVSHSSSKAEYRAMAHAVAEVIWIRWLLEDMGIMLSPSHDVDELLEETQPRTRSYIVLLYVDDMIITDEKVADTPLELNAKLQPTDGIPLPDPTLYQQIVGCLVYLTVTRPDIMYVVHIVSQFISAPRSIHWAAVVRILRYLRRTVFQGLLLSSSSDVNLSAYCDSDWAGDVVDRRSTSGFCIFLGDSLLS</sequence>
<gene>
    <name evidence="1" type="ORF">BUALT_Bualt02G0085600</name>
</gene>
<dbReference type="AlphaFoldDB" id="A0AAV6Y6K4"/>
<organism evidence="1 2">
    <name type="scientific">Buddleja alternifolia</name>
    <dbReference type="NCBI Taxonomy" id="168488"/>
    <lineage>
        <taxon>Eukaryota</taxon>
        <taxon>Viridiplantae</taxon>
        <taxon>Streptophyta</taxon>
        <taxon>Embryophyta</taxon>
        <taxon>Tracheophyta</taxon>
        <taxon>Spermatophyta</taxon>
        <taxon>Magnoliopsida</taxon>
        <taxon>eudicotyledons</taxon>
        <taxon>Gunneridae</taxon>
        <taxon>Pentapetalae</taxon>
        <taxon>asterids</taxon>
        <taxon>lamiids</taxon>
        <taxon>Lamiales</taxon>
        <taxon>Scrophulariaceae</taxon>
        <taxon>Buddlejeae</taxon>
        <taxon>Buddleja</taxon>
    </lineage>
</organism>
<comment type="caution">
    <text evidence="1">The sequence shown here is derived from an EMBL/GenBank/DDBJ whole genome shotgun (WGS) entry which is preliminary data.</text>
</comment>
<dbReference type="PANTHER" id="PTHR11439:SF461">
    <property type="entry name" value="OS10G0432200 PROTEIN"/>
    <property type="match status" value="1"/>
</dbReference>
<accession>A0AAV6Y6K4</accession>
<name>A0AAV6Y6K4_9LAMI</name>
<evidence type="ECO:0000313" key="2">
    <source>
        <dbReference type="Proteomes" id="UP000826271"/>
    </source>
</evidence>
<proteinExistence type="predicted"/>
<dbReference type="Proteomes" id="UP000826271">
    <property type="component" value="Unassembled WGS sequence"/>
</dbReference>
<evidence type="ECO:0008006" key="3">
    <source>
        <dbReference type="Google" id="ProtNLM"/>
    </source>
</evidence>
<protein>
    <recommendedName>
        <fullName evidence="3">Reverse transcriptase Ty1/copia-type domain-containing protein</fullName>
    </recommendedName>
</protein>